<dbReference type="PANTHER" id="PTHR48051">
    <property type="match status" value="1"/>
</dbReference>
<keyword evidence="1" id="KW-0433">Leucine-rich repeat</keyword>
<name>A0A6A6SYC4_9PLEO</name>
<dbReference type="EMBL" id="MU004399">
    <property type="protein sequence ID" value="KAF2652550.1"/>
    <property type="molecule type" value="Genomic_DNA"/>
</dbReference>
<dbReference type="InterPro" id="IPR050216">
    <property type="entry name" value="LRR_domain-containing"/>
</dbReference>
<dbReference type="Gene3D" id="3.80.10.10">
    <property type="entry name" value="Ribonuclease Inhibitor"/>
    <property type="match status" value="1"/>
</dbReference>
<gene>
    <name evidence="3" type="ORF">K491DRAFT_695508</name>
</gene>
<keyword evidence="4" id="KW-1185">Reference proteome</keyword>
<evidence type="ECO:0000313" key="4">
    <source>
        <dbReference type="Proteomes" id="UP000799324"/>
    </source>
</evidence>
<dbReference type="InterPro" id="IPR032675">
    <property type="entry name" value="LRR_dom_sf"/>
</dbReference>
<reference evidence="3" key="1">
    <citation type="journal article" date="2020" name="Stud. Mycol.">
        <title>101 Dothideomycetes genomes: a test case for predicting lifestyles and emergence of pathogens.</title>
        <authorList>
            <person name="Haridas S."/>
            <person name="Albert R."/>
            <person name="Binder M."/>
            <person name="Bloem J."/>
            <person name="Labutti K."/>
            <person name="Salamov A."/>
            <person name="Andreopoulos B."/>
            <person name="Baker S."/>
            <person name="Barry K."/>
            <person name="Bills G."/>
            <person name="Bluhm B."/>
            <person name="Cannon C."/>
            <person name="Castanera R."/>
            <person name="Culley D."/>
            <person name="Daum C."/>
            <person name="Ezra D."/>
            <person name="Gonzalez J."/>
            <person name="Henrissat B."/>
            <person name="Kuo A."/>
            <person name="Liang C."/>
            <person name="Lipzen A."/>
            <person name="Lutzoni F."/>
            <person name="Magnuson J."/>
            <person name="Mondo S."/>
            <person name="Nolan M."/>
            <person name="Ohm R."/>
            <person name="Pangilinan J."/>
            <person name="Park H.-J."/>
            <person name="Ramirez L."/>
            <person name="Alfaro M."/>
            <person name="Sun H."/>
            <person name="Tritt A."/>
            <person name="Yoshinaga Y."/>
            <person name="Zwiers L.-H."/>
            <person name="Turgeon B."/>
            <person name="Goodwin S."/>
            <person name="Spatafora J."/>
            <person name="Crous P."/>
            <person name="Grigoriev I."/>
        </authorList>
    </citation>
    <scope>NUCLEOTIDE SEQUENCE</scope>
    <source>
        <strain evidence="3">CBS 122681</strain>
    </source>
</reference>
<dbReference type="SUPFAM" id="SSF52058">
    <property type="entry name" value="L domain-like"/>
    <property type="match status" value="1"/>
</dbReference>
<evidence type="ECO:0000313" key="3">
    <source>
        <dbReference type="EMBL" id="KAF2652550.1"/>
    </source>
</evidence>
<dbReference type="GO" id="GO:0005737">
    <property type="term" value="C:cytoplasm"/>
    <property type="evidence" value="ECO:0007669"/>
    <property type="project" value="TreeGrafter"/>
</dbReference>
<dbReference type="SMART" id="SM00369">
    <property type="entry name" value="LRR_TYP"/>
    <property type="match status" value="2"/>
</dbReference>
<evidence type="ECO:0000256" key="2">
    <source>
        <dbReference type="ARBA" id="ARBA00022737"/>
    </source>
</evidence>
<protein>
    <recommendedName>
        <fullName evidence="5">L domain-like protein</fullName>
    </recommendedName>
</protein>
<organism evidence="3 4">
    <name type="scientific">Lophiostoma macrostomum CBS 122681</name>
    <dbReference type="NCBI Taxonomy" id="1314788"/>
    <lineage>
        <taxon>Eukaryota</taxon>
        <taxon>Fungi</taxon>
        <taxon>Dikarya</taxon>
        <taxon>Ascomycota</taxon>
        <taxon>Pezizomycotina</taxon>
        <taxon>Dothideomycetes</taxon>
        <taxon>Pleosporomycetidae</taxon>
        <taxon>Pleosporales</taxon>
        <taxon>Lophiostomataceae</taxon>
        <taxon>Lophiostoma</taxon>
    </lineage>
</organism>
<proteinExistence type="predicted"/>
<dbReference type="Proteomes" id="UP000799324">
    <property type="component" value="Unassembled WGS sequence"/>
</dbReference>
<dbReference type="InterPro" id="IPR003591">
    <property type="entry name" value="Leu-rich_rpt_typical-subtyp"/>
</dbReference>
<keyword evidence="2" id="KW-0677">Repeat</keyword>
<dbReference type="OrthoDB" id="1517790at2759"/>
<dbReference type="AlphaFoldDB" id="A0A6A6SYC4"/>
<evidence type="ECO:0008006" key="5">
    <source>
        <dbReference type="Google" id="ProtNLM"/>
    </source>
</evidence>
<dbReference type="PANTHER" id="PTHR48051:SF54">
    <property type="entry name" value="LEUCINE-RICH REPEAT-CONTAINING PROTEIN"/>
    <property type="match status" value="1"/>
</dbReference>
<accession>A0A6A6SYC4</accession>
<evidence type="ECO:0000256" key="1">
    <source>
        <dbReference type="ARBA" id="ARBA00022614"/>
    </source>
</evidence>
<sequence length="386" mass="43609">MGLRKTELFRHLSCQVENNATCYDLKCAALNAGDLECLGRLNQVIAPIPDPGLEMPVEGQYRSMVPQLVLELDGNNINYLPSVLFSVENLTFLSLARNGLSYLPSRINRLRNLKSLVLTSNRLGSLPASLLDLMSPRGKLERLDVWGNPFVDNKDVSEYNEYVSLFRSRLLMDSSLEVSHVLWPLFEGAGERQKECLWAIAFLHAQAQAIKEQGRDGELLLYKRSVAFTPITYYDLAGQKMKGSKDLPQSAEDTFEFVIRTDRGDFASTKIDFAPPASAAPSLVELCLRSVLKEESPGEVRRLLSQEIPYAVDKGLVFAEDNVAEQFSLTLSCDYCSKEYIVPRAAFIEFRVFDFEIIPLKWKVCSWQCAQEWHDKFGPGKTFRLV</sequence>